<dbReference type="InterPro" id="IPR000073">
    <property type="entry name" value="AB_hydrolase_1"/>
</dbReference>
<keyword evidence="2" id="KW-0378">Hydrolase</keyword>
<proteinExistence type="predicted"/>
<evidence type="ECO:0000259" key="1">
    <source>
        <dbReference type="Pfam" id="PF12697"/>
    </source>
</evidence>
<dbReference type="PANTHER" id="PTHR43433">
    <property type="entry name" value="HYDROLASE, ALPHA/BETA FOLD FAMILY PROTEIN"/>
    <property type="match status" value="1"/>
</dbReference>
<comment type="caution">
    <text evidence="2">The sequence shown here is derived from an EMBL/GenBank/DDBJ whole genome shotgun (WGS) entry which is preliminary data.</text>
</comment>
<dbReference type="Pfam" id="PF12697">
    <property type="entry name" value="Abhydrolase_6"/>
    <property type="match status" value="1"/>
</dbReference>
<dbReference type="Proteomes" id="UP001596512">
    <property type="component" value="Unassembled WGS sequence"/>
</dbReference>
<evidence type="ECO:0000313" key="2">
    <source>
        <dbReference type="EMBL" id="MFC7616575.1"/>
    </source>
</evidence>
<name>A0ABW2TRV1_9PSEU</name>
<dbReference type="InterPro" id="IPR029058">
    <property type="entry name" value="AB_hydrolase_fold"/>
</dbReference>
<protein>
    <submittedName>
        <fullName evidence="2">Alpha/beta fold hydrolase</fullName>
    </submittedName>
</protein>
<sequence>MPHTTSADGTRIAYTATGSGPALVLVDGALCHRAFGPSADLVKALAPDFTVYAYDRRGRGESGDTEPYSVDKEIDDLAAVIEAAGGEAALLGLSSGGVLALDAAHRLDSVTRVAVYECPFIVDGTHQPRPATLIDDMDSLIAQDKRGEAVTSFMRMVGTPGFAIAIMKLTPVWKKLKAVAPTIRYDYRVLGDTGRGAPLPADRWADVKSPVLAMDGGKSPDYLRNAMRMLADVLPNAEHRSLPGQTHMVKAAVLAPVVGQFLQRD</sequence>
<dbReference type="SUPFAM" id="SSF53474">
    <property type="entry name" value="alpha/beta-Hydrolases"/>
    <property type="match status" value="1"/>
</dbReference>
<dbReference type="Gene3D" id="3.40.50.1820">
    <property type="entry name" value="alpha/beta hydrolase"/>
    <property type="match status" value="1"/>
</dbReference>
<dbReference type="EMBL" id="JBHTEY010000004">
    <property type="protein sequence ID" value="MFC7616575.1"/>
    <property type="molecule type" value="Genomic_DNA"/>
</dbReference>
<gene>
    <name evidence="2" type="ORF">ACFQV2_27010</name>
</gene>
<organism evidence="2 3">
    <name type="scientific">Actinokineospora soli</name>
    <dbReference type="NCBI Taxonomy" id="1048753"/>
    <lineage>
        <taxon>Bacteria</taxon>
        <taxon>Bacillati</taxon>
        <taxon>Actinomycetota</taxon>
        <taxon>Actinomycetes</taxon>
        <taxon>Pseudonocardiales</taxon>
        <taxon>Pseudonocardiaceae</taxon>
        <taxon>Actinokineospora</taxon>
    </lineage>
</organism>
<feature type="domain" description="AB hydrolase-1" evidence="1">
    <location>
        <begin position="33"/>
        <end position="248"/>
    </location>
</feature>
<reference evidence="3" key="1">
    <citation type="journal article" date="2019" name="Int. J. Syst. Evol. Microbiol.">
        <title>The Global Catalogue of Microorganisms (GCM) 10K type strain sequencing project: providing services to taxonomists for standard genome sequencing and annotation.</title>
        <authorList>
            <consortium name="The Broad Institute Genomics Platform"/>
            <consortium name="The Broad Institute Genome Sequencing Center for Infectious Disease"/>
            <person name="Wu L."/>
            <person name="Ma J."/>
        </authorList>
    </citation>
    <scope>NUCLEOTIDE SEQUENCE [LARGE SCALE GENOMIC DNA]</scope>
    <source>
        <strain evidence="3">JCM 17695</strain>
    </source>
</reference>
<evidence type="ECO:0000313" key="3">
    <source>
        <dbReference type="Proteomes" id="UP001596512"/>
    </source>
</evidence>
<accession>A0ABW2TRV1</accession>
<dbReference type="InterPro" id="IPR050471">
    <property type="entry name" value="AB_hydrolase"/>
</dbReference>
<dbReference type="PANTHER" id="PTHR43433:SF5">
    <property type="entry name" value="AB HYDROLASE-1 DOMAIN-CONTAINING PROTEIN"/>
    <property type="match status" value="1"/>
</dbReference>
<dbReference type="GO" id="GO:0016787">
    <property type="term" value="F:hydrolase activity"/>
    <property type="evidence" value="ECO:0007669"/>
    <property type="project" value="UniProtKB-KW"/>
</dbReference>
<keyword evidence="3" id="KW-1185">Reference proteome</keyword>